<dbReference type="Proteomes" id="UP000183994">
    <property type="component" value="Unassembled WGS sequence"/>
</dbReference>
<dbReference type="PROSITE" id="PS00061">
    <property type="entry name" value="ADH_SHORT"/>
    <property type="match status" value="1"/>
</dbReference>
<keyword evidence="5" id="KW-1185">Reference proteome</keyword>
<evidence type="ECO:0000313" key="5">
    <source>
        <dbReference type="Proteomes" id="UP000183994"/>
    </source>
</evidence>
<sequence length="276" mass="29993">MGTFTDKVAVITGAASGIGFALSQELCRRGARVIMSDIQEDLLEKAAAGLNSQGFDVRTLPLDVTDDQAFKAMIDRAISEKGRLDYIFNNAGIAVGGEVQDCEVEDWRKVLEVNLFGVIHGTVHAYKAMLKQGFGHIVNIASIEGLTPFPCTVSYVTSKYGVVGLTNGLRVEASSLGIDVSVVCPGFIQTSIFETSKVVNIDRQNLLKNLPMNFSISAEECARRICNGVEKKKAFIVVTGFAKVLWAIGRISPSLLIWLVGRDYAKTRKDVRLQSA</sequence>
<dbReference type="AlphaFoldDB" id="A0A1M6HSM2"/>
<dbReference type="GO" id="GO:0016020">
    <property type="term" value="C:membrane"/>
    <property type="evidence" value="ECO:0007669"/>
    <property type="project" value="TreeGrafter"/>
</dbReference>
<dbReference type="InterPro" id="IPR002347">
    <property type="entry name" value="SDR_fam"/>
</dbReference>
<evidence type="ECO:0000256" key="3">
    <source>
        <dbReference type="RuleBase" id="RU000363"/>
    </source>
</evidence>
<dbReference type="OrthoDB" id="9790266at2"/>
<accession>A0A1M6HSM2</accession>
<dbReference type="STRING" id="1121393.SAMN02745216_01305"/>
<reference evidence="5" key="1">
    <citation type="submission" date="2016-11" db="EMBL/GenBank/DDBJ databases">
        <authorList>
            <person name="Varghese N."/>
            <person name="Submissions S."/>
        </authorList>
    </citation>
    <scope>NUCLEOTIDE SEQUENCE [LARGE SCALE GENOMIC DNA]</scope>
    <source>
        <strain evidence="5">DSM 16219</strain>
    </source>
</reference>
<evidence type="ECO:0000256" key="2">
    <source>
        <dbReference type="ARBA" id="ARBA00023002"/>
    </source>
</evidence>
<dbReference type="Gene3D" id="3.40.50.720">
    <property type="entry name" value="NAD(P)-binding Rossmann-like Domain"/>
    <property type="match status" value="1"/>
</dbReference>
<dbReference type="SUPFAM" id="SSF51735">
    <property type="entry name" value="NAD(P)-binding Rossmann-fold domains"/>
    <property type="match status" value="1"/>
</dbReference>
<dbReference type="CDD" id="cd05233">
    <property type="entry name" value="SDR_c"/>
    <property type="match status" value="1"/>
</dbReference>
<dbReference type="PANTHER" id="PTHR44196:SF1">
    <property type="entry name" value="DEHYDROGENASE_REDUCTASE SDR FAMILY MEMBER 7B"/>
    <property type="match status" value="1"/>
</dbReference>
<comment type="similarity">
    <text evidence="1 3">Belongs to the short-chain dehydrogenases/reductases (SDR) family.</text>
</comment>
<evidence type="ECO:0000313" key="4">
    <source>
        <dbReference type="EMBL" id="SHJ25147.1"/>
    </source>
</evidence>
<keyword evidence="2" id="KW-0560">Oxidoreductase</keyword>
<dbReference type="EMBL" id="FQZU01000005">
    <property type="protein sequence ID" value="SHJ25147.1"/>
    <property type="molecule type" value="Genomic_DNA"/>
</dbReference>
<dbReference type="RefSeq" id="WP_073474174.1">
    <property type="nucleotide sequence ID" value="NZ_FQZU01000005.1"/>
</dbReference>
<gene>
    <name evidence="4" type="ORF">SAMN02745216_01305</name>
</gene>
<dbReference type="PRINTS" id="PR00080">
    <property type="entry name" value="SDRFAMILY"/>
</dbReference>
<protein>
    <submittedName>
        <fullName evidence="4">Short-chain dehydrogenase</fullName>
    </submittedName>
</protein>
<dbReference type="Pfam" id="PF00106">
    <property type="entry name" value="adh_short"/>
    <property type="match status" value="1"/>
</dbReference>
<dbReference type="PANTHER" id="PTHR44196">
    <property type="entry name" value="DEHYDROGENASE/REDUCTASE SDR FAMILY MEMBER 7B"/>
    <property type="match status" value="1"/>
</dbReference>
<dbReference type="GO" id="GO:0016491">
    <property type="term" value="F:oxidoreductase activity"/>
    <property type="evidence" value="ECO:0007669"/>
    <property type="project" value="UniProtKB-KW"/>
</dbReference>
<dbReference type="InterPro" id="IPR020904">
    <property type="entry name" value="Sc_DH/Rdtase_CS"/>
</dbReference>
<dbReference type="PRINTS" id="PR00081">
    <property type="entry name" value="GDHRDH"/>
</dbReference>
<name>A0A1M6HSM2_9BACT</name>
<dbReference type="InterPro" id="IPR036291">
    <property type="entry name" value="NAD(P)-bd_dom_sf"/>
</dbReference>
<dbReference type="FunFam" id="3.40.50.720:FF:000084">
    <property type="entry name" value="Short-chain dehydrogenase reductase"/>
    <property type="match status" value="1"/>
</dbReference>
<evidence type="ECO:0000256" key="1">
    <source>
        <dbReference type="ARBA" id="ARBA00006484"/>
    </source>
</evidence>
<proteinExistence type="inferred from homology"/>
<organism evidence="4 5">
    <name type="scientific">Desulfatibacillum alkenivorans DSM 16219</name>
    <dbReference type="NCBI Taxonomy" id="1121393"/>
    <lineage>
        <taxon>Bacteria</taxon>
        <taxon>Pseudomonadati</taxon>
        <taxon>Thermodesulfobacteriota</taxon>
        <taxon>Desulfobacteria</taxon>
        <taxon>Desulfobacterales</taxon>
        <taxon>Desulfatibacillaceae</taxon>
        <taxon>Desulfatibacillum</taxon>
    </lineage>
</organism>